<dbReference type="SUPFAM" id="SSF51905">
    <property type="entry name" value="FAD/NAD(P)-binding domain"/>
    <property type="match status" value="1"/>
</dbReference>
<dbReference type="KEGG" id="plon:Pla110_05430"/>
<dbReference type="Pfam" id="PF01266">
    <property type="entry name" value="DAO"/>
    <property type="match status" value="1"/>
</dbReference>
<sequence>MEARTRDNSTEVLPVQVVLFGGGIAGLWLLDQLVERGYSAVLLESQALGSGQTIASQGIIHGGLKYTLQGMLTRSAAQIREMPGIWKACLAGERTPDLSETPLRSDSCYLWRTESLRSRLGMIGAQVGLRVAPTSLCETERPEVLKECPGTLARLEEQVLSPAGLLQNFLKNHRDCLLKIDAQDGVKFNLTPKGTLEQIQIHSSECSRTLSLQPEQVVFTAGKGNIPLREQCGLSTTVGQARPLHMVVVRGDLPWLNGHCVDGAKTRVTISSEQTSSGQTAWQLGGQIAELGVNMPREELLAFAADELSSAIPGISLSATEWSSYRVDRAEPVTPEGKRPEQAYFLHEQNIWTAWPTKLALAPQLSEHLLEDLIPLLSSPIANTASLQKTIATWPRPDVALPPWEQETEWSDFSQLSQTSAKHVA</sequence>
<evidence type="ECO:0000313" key="3">
    <source>
        <dbReference type="EMBL" id="QDU78839.1"/>
    </source>
</evidence>
<dbReference type="Gene3D" id="3.30.9.10">
    <property type="entry name" value="D-Amino Acid Oxidase, subunit A, domain 2"/>
    <property type="match status" value="1"/>
</dbReference>
<dbReference type="EMBL" id="CP036281">
    <property type="protein sequence ID" value="QDU78839.1"/>
    <property type="molecule type" value="Genomic_DNA"/>
</dbReference>
<dbReference type="InterPro" id="IPR036188">
    <property type="entry name" value="FAD/NAD-bd_sf"/>
</dbReference>
<gene>
    <name evidence="3" type="ORF">Pla110_05430</name>
</gene>
<evidence type="ECO:0000256" key="1">
    <source>
        <dbReference type="SAM" id="Phobius"/>
    </source>
</evidence>
<keyword evidence="1" id="KW-1133">Transmembrane helix</keyword>
<keyword evidence="1" id="KW-0472">Membrane</keyword>
<keyword evidence="4" id="KW-1185">Reference proteome</keyword>
<evidence type="ECO:0000313" key="4">
    <source>
        <dbReference type="Proteomes" id="UP000317178"/>
    </source>
</evidence>
<proteinExistence type="predicted"/>
<dbReference type="RefSeq" id="WP_231742893.1">
    <property type="nucleotide sequence ID" value="NZ_CP036281.1"/>
</dbReference>
<dbReference type="InterPro" id="IPR006076">
    <property type="entry name" value="FAD-dep_OxRdtase"/>
</dbReference>
<dbReference type="Gene3D" id="3.50.50.60">
    <property type="entry name" value="FAD/NAD(P)-binding domain"/>
    <property type="match status" value="1"/>
</dbReference>
<protein>
    <submittedName>
        <fullName evidence="3">Glycerol-3-phosphate dehydrogenase</fullName>
    </submittedName>
</protein>
<feature type="transmembrane region" description="Helical" evidence="1">
    <location>
        <begin position="12"/>
        <end position="30"/>
    </location>
</feature>
<dbReference type="AlphaFoldDB" id="A0A518CHY1"/>
<feature type="domain" description="FAD dependent oxidoreductase" evidence="2">
    <location>
        <begin position="18"/>
        <end position="86"/>
    </location>
</feature>
<evidence type="ECO:0000259" key="2">
    <source>
        <dbReference type="Pfam" id="PF01266"/>
    </source>
</evidence>
<name>A0A518CHY1_9PLAN</name>
<organism evidence="3 4">
    <name type="scientific">Polystyrenella longa</name>
    <dbReference type="NCBI Taxonomy" id="2528007"/>
    <lineage>
        <taxon>Bacteria</taxon>
        <taxon>Pseudomonadati</taxon>
        <taxon>Planctomycetota</taxon>
        <taxon>Planctomycetia</taxon>
        <taxon>Planctomycetales</taxon>
        <taxon>Planctomycetaceae</taxon>
        <taxon>Polystyrenella</taxon>
    </lineage>
</organism>
<keyword evidence="1" id="KW-0812">Transmembrane</keyword>
<dbReference type="Proteomes" id="UP000317178">
    <property type="component" value="Chromosome"/>
</dbReference>
<accession>A0A518CHY1</accession>
<reference evidence="3 4" key="1">
    <citation type="submission" date="2019-02" db="EMBL/GenBank/DDBJ databases">
        <title>Deep-cultivation of Planctomycetes and their phenomic and genomic characterization uncovers novel biology.</title>
        <authorList>
            <person name="Wiegand S."/>
            <person name="Jogler M."/>
            <person name="Boedeker C."/>
            <person name="Pinto D."/>
            <person name="Vollmers J."/>
            <person name="Rivas-Marin E."/>
            <person name="Kohn T."/>
            <person name="Peeters S.H."/>
            <person name="Heuer A."/>
            <person name="Rast P."/>
            <person name="Oberbeckmann S."/>
            <person name="Bunk B."/>
            <person name="Jeske O."/>
            <person name="Meyerdierks A."/>
            <person name="Storesund J.E."/>
            <person name="Kallscheuer N."/>
            <person name="Luecker S."/>
            <person name="Lage O.M."/>
            <person name="Pohl T."/>
            <person name="Merkel B.J."/>
            <person name="Hornburger P."/>
            <person name="Mueller R.-W."/>
            <person name="Bruemmer F."/>
            <person name="Labrenz M."/>
            <person name="Spormann A.M."/>
            <person name="Op den Camp H."/>
            <person name="Overmann J."/>
            <person name="Amann R."/>
            <person name="Jetten M.S.M."/>
            <person name="Mascher T."/>
            <person name="Medema M.H."/>
            <person name="Devos D.P."/>
            <person name="Kaster A.-K."/>
            <person name="Ovreas L."/>
            <person name="Rohde M."/>
            <person name="Galperin M.Y."/>
            <person name="Jogler C."/>
        </authorList>
    </citation>
    <scope>NUCLEOTIDE SEQUENCE [LARGE SCALE GENOMIC DNA]</scope>
    <source>
        <strain evidence="3 4">Pla110</strain>
    </source>
</reference>